<organism evidence="2">
    <name type="scientific">marine metagenome</name>
    <dbReference type="NCBI Taxonomy" id="408172"/>
    <lineage>
        <taxon>unclassified sequences</taxon>
        <taxon>metagenomes</taxon>
        <taxon>ecological metagenomes</taxon>
    </lineage>
</organism>
<dbReference type="EMBL" id="UINC01012555">
    <property type="protein sequence ID" value="SVA54774.1"/>
    <property type="molecule type" value="Genomic_DNA"/>
</dbReference>
<gene>
    <name evidence="2" type="ORF">METZ01_LOCUS107628</name>
</gene>
<sequence>MEYNHPNMQNTIKNLTAFLSGIVFSLTLTIPTH</sequence>
<keyword evidence="1" id="KW-0472">Membrane</keyword>
<keyword evidence="1" id="KW-1133">Transmembrane helix</keyword>
<evidence type="ECO:0000313" key="2">
    <source>
        <dbReference type="EMBL" id="SVA54774.1"/>
    </source>
</evidence>
<feature type="transmembrane region" description="Helical" evidence="1">
    <location>
        <begin position="12"/>
        <end position="30"/>
    </location>
</feature>
<feature type="non-terminal residue" evidence="2">
    <location>
        <position position="33"/>
    </location>
</feature>
<evidence type="ECO:0000256" key="1">
    <source>
        <dbReference type="SAM" id="Phobius"/>
    </source>
</evidence>
<proteinExistence type="predicted"/>
<name>A0A381WQJ3_9ZZZZ</name>
<accession>A0A381WQJ3</accession>
<protein>
    <submittedName>
        <fullName evidence="2">Uncharacterized protein</fullName>
    </submittedName>
</protein>
<keyword evidence="1" id="KW-0812">Transmembrane</keyword>
<reference evidence="2" key="1">
    <citation type="submission" date="2018-05" db="EMBL/GenBank/DDBJ databases">
        <authorList>
            <person name="Lanie J.A."/>
            <person name="Ng W.-L."/>
            <person name="Kazmierczak K.M."/>
            <person name="Andrzejewski T.M."/>
            <person name="Davidsen T.M."/>
            <person name="Wayne K.J."/>
            <person name="Tettelin H."/>
            <person name="Glass J.I."/>
            <person name="Rusch D."/>
            <person name="Podicherti R."/>
            <person name="Tsui H.-C.T."/>
            <person name="Winkler M.E."/>
        </authorList>
    </citation>
    <scope>NUCLEOTIDE SEQUENCE</scope>
</reference>
<dbReference type="AlphaFoldDB" id="A0A381WQJ3"/>